<dbReference type="CDD" id="cd08897">
    <property type="entry name" value="SRPBCC_CalC_Aha1-like_4"/>
    <property type="match status" value="1"/>
</dbReference>
<dbReference type="InterPro" id="IPR023393">
    <property type="entry name" value="START-like_dom_sf"/>
</dbReference>
<proteinExistence type="inferred from homology"/>
<dbReference type="Proteomes" id="UP000245206">
    <property type="component" value="Unassembled WGS sequence"/>
</dbReference>
<comment type="caution">
    <text evidence="3">The sequence shown here is derived from an EMBL/GenBank/DDBJ whole genome shotgun (WGS) entry which is preliminary data.</text>
</comment>
<organism evidence="3 4">
    <name type="scientific">Leptospira ellinghausenii</name>
    <dbReference type="NCBI Taxonomy" id="1917822"/>
    <lineage>
        <taxon>Bacteria</taxon>
        <taxon>Pseudomonadati</taxon>
        <taxon>Spirochaetota</taxon>
        <taxon>Spirochaetia</taxon>
        <taxon>Leptospirales</taxon>
        <taxon>Leptospiraceae</taxon>
        <taxon>Leptospira</taxon>
    </lineage>
</organism>
<protein>
    <recommendedName>
        <fullName evidence="2">Activator of Hsp90 ATPase homologue 1/2-like C-terminal domain-containing protein</fullName>
    </recommendedName>
</protein>
<dbReference type="RefSeq" id="WP_245918178.1">
    <property type="nucleotide sequence ID" value="NZ_BFAZ01000001.1"/>
</dbReference>
<evidence type="ECO:0000313" key="3">
    <source>
        <dbReference type="EMBL" id="GBF40758.1"/>
    </source>
</evidence>
<comment type="similarity">
    <text evidence="1">Belongs to the AHA1 family.</text>
</comment>
<keyword evidence="4" id="KW-1185">Reference proteome</keyword>
<dbReference type="Pfam" id="PF08327">
    <property type="entry name" value="AHSA1"/>
    <property type="match status" value="1"/>
</dbReference>
<evidence type="ECO:0000259" key="2">
    <source>
        <dbReference type="Pfam" id="PF08327"/>
    </source>
</evidence>
<sequence length="147" mass="16942">MCYKLNPFSLMPTEITINAIITSDRKKVWEYYTNSSHITSWNFADPSWHCPAAKVDLVAGGKYFARMEAKDGSFGFDFEAIFDEVKDFQSLSYTMPDGRKVKVQFLDKSPNTEVIVVFDAESENPVEMQRDGWQSILNNFKHYVESN</sequence>
<reference evidence="4" key="1">
    <citation type="journal article" date="2019" name="Microbiol. Immunol.">
        <title>Molecular and phenotypic characterization of Leptospira johnsonii sp. nov., Leptospira ellinghausenii sp. nov. and Leptospira ryugenii sp. nov. isolated from soil and water in Japan.</title>
        <authorList>
            <person name="Masuzawa T."/>
            <person name="Saito M."/>
            <person name="Nakao R."/>
            <person name="Nikaido Y."/>
            <person name="Matsumoto M."/>
            <person name="Ogawa M."/>
            <person name="Yokoyama M."/>
            <person name="Hidaka Y."/>
            <person name="Tomita J."/>
            <person name="Sakakibara K."/>
            <person name="Suzuki K."/>
            <person name="Yasuda S."/>
            <person name="Sato H."/>
            <person name="Yamaguchi M."/>
            <person name="Yoshida S.I."/>
            <person name="Koizumi N."/>
            <person name="Kawamura Y."/>
        </authorList>
    </citation>
    <scope>NUCLEOTIDE SEQUENCE [LARGE SCALE GENOMIC DNA]</scope>
    <source>
        <strain evidence="4">E18</strain>
    </source>
</reference>
<evidence type="ECO:0000256" key="1">
    <source>
        <dbReference type="ARBA" id="ARBA00006817"/>
    </source>
</evidence>
<dbReference type="EMBL" id="BFAZ01000001">
    <property type="protein sequence ID" value="GBF40758.1"/>
    <property type="molecule type" value="Genomic_DNA"/>
</dbReference>
<dbReference type="AlphaFoldDB" id="A0A2P2D827"/>
<dbReference type="Gene3D" id="3.30.530.20">
    <property type="match status" value="1"/>
</dbReference>
<dbReference type="SUPFAM" id="SSF55961">
    <property type="entry name" value="Bet v1-like"/>
    <property type="match status" value="1"/>
</dbReference>
<gene>
    <name evidence="3" type="ORF">LPTSP2_00230</name>
</gene>
<evidence type="ECO:0000313" key="4">
    <source>
        <dbReference type="Proteomes" id="UP000245206"/>
    </source>
</evidence>
<feature type="domain" description="Activator of Hsp90 ATPase homologue 1/2-like C-terminal" evidence="2">
    <location>
        <begin position="25"/>
        <end position="145"/>
    </location>
</feature>
<name>A0A2P2D827_9LEPT</name>
<dbReference type="InterPro" id="IPR013538">
    <property type="entry name" value="ASHA1/2-like_C"/>
</dbReference>
<accession>A0A2P2D827</accession>